<organism evidence="1 2">
    <name type="scientific">Melastoma candidum</name>
    <dbReference type="NCBI Taxonomy" id="119954"/>
    <lineage>
        <taxon>Eukaryota</taxon>
        <taxon>Viridiplantae</taxon>
        <taxon>Streptophyta</taxon>
        <taxon>Embryophyta</taxon>
        <taxon>Tracheophyta</taxon>
        <taxon>Spermatophyta</taxon>
        <taxon>Magnoliopsida</taxon>
        <taxon>eudicotyledons</taxon>
        <taxon>Gunneridae</taxon>
        <taxon>Pentapetalae</taxon>
        <taxon>rosids</taxon>
        <taxon>malvids</taxon>
        <taxon>Myrtales</taxon>
        <taxon>Melastomataceae</taxon>
        <taxon>Melastomatoideae</taxon>
        <taxon>Melastomateae</taxon>
        <taxon>Melastoma</taxon>
    </lineage>
</organism>
<dbReference type="EMBL" id="CM042883">
    <property type="protein sequence ID" value="KAI4373285.1"/>
    <property type="molecule type" value="Genomic_DNA"/>
</dbReference>
<sequence length="78" mass="9284">MLSSRKRRAVSPLRIARVTRLSGRRIKKKWSAEEENALRRGVQRLNLVVYPIILHSYPNILEGRTEVDLKDKWRNMTR</sequence>
<evidence type="ECO:0000313" key="2">
    <source>
        <dbReference type="Proteomes" id="UP001057402"/>
    </source>
</evidence>
<keyword evidence="2" id="KW-1185">Reference proteome</keyword>
<reference evidence="2" key="1">
    <citation type="journal article" date="2023" name="Front. Plant Sci.">
        <title>Chromosomal-level genome assembly of Melastoma candidum provides insights into trichome evolution.</title>
        <authorList>
            <person name="Zhong Y."/>
            <person name="Wu W."/>
            <person name="Sun C."/>
            <person name="Zou P."/>
            <person name="Liu Y."/>
            <person name="Dai S."/>
            <person name="Zhou R."/>
        </authorList>
    </citation>
    <scope>NUCLEOTIDE SEQUENCE [LARGE SCALE GENOMIC DNA]</scope>
</reference>
<comment type="caution">
    <text evidence="1">The sequence shown here is derived from an EMBL/GenBank/DDBJ whole genome shotgun (WGS) entry which is preliminary data.</text>
</comment>
<protein>
    <submittedName>
        <fullName evidence="1">Uncharacterized protein</fullName>
    </submittedName>
</protein>
<evidence type="ECO:0000313" key="1">
    <source>
        <dbReference type="EMBL" id="KAI4373285.1"/>
    </source>
</evidence>
<accession>A0ACB9R316</accession>
<proteinExistence type="predicted"/>
<gene>
    <name evidence="1" type="ORF">MLD38_011424</name>
</gene>
<dbReference type="Proteomes" id="UP001057402">
    <property type="component" value="Chromosome 4"/>
</dbReference>
<name>A0ACB9R316_9MYRT</name>